<feature type="region of interest" description="Disordered" evidence="1">
    <location>
        <begin position="112"/>
        <end position="139"/>
    </location>
</feature>
<organism evidence="3 4">
    <name type="scientific">Acer saccharum</name>
    <name type="common">Sugar maple</name>
    <dbReference type="NCBI Taxonomy" id="4024"/>
    <lineage>
        <taxon>Eukaryota</taxon>
        <taxon>Viridiplantae</taxon>
        <taxon>Streptophyta</taxon>
        <taxon>Embryophyta</taxon>
        <taxon>Tracheophyta</taxon>
        <taxon>Spermatophyta</taxon>
        <taxon>Magnoliopsida</taxon>
        <taxon>eudicotyledons</taxon>
        <taxon>Gunneridae</taxon>
        <taxon>Pentapetalae</taxon>
        <taxon>rosids</taxon>
        <taxon>malvids</taxon>
        <taxon>Sapindales</taxon>
        <taxon>Sapindaceae</taxon>
        <taxon>Hippocastanoideae</taxon>
        <taxon>Acereae</taxon>
        <taxon>Acer</taxon>
    </lineage>
</organism>
<name>A0AA39VQQ1_ACESA</name>
<reference evidence="3" key="2">
    <citation type="submission" date="2023-06" db="EMBL/GenBank/DDBJ databases">
        <authorList>
            <person name="Swenson N.G."/>
            <person name="Wegrzyn J.L."/>
            <person name="Mcevoy S.L."/>
        </authorList>
    </citation>
    <scope>NUCLEOTIDE SEQUENCE</scope>
    <source>
        <strain evidence="3">NS2018</strain>
        <tissue evidence="3">Leaf</tissue>
    </source>
</reference>
<keyword evidence="2" id="KW-0812">Transmembrane</keyword>
<keyword evidence="2" id="KW-1133">Transmembrane helix</keyword>
<evidence type="ECO:0000313" key="3">
    <source>
        <dbReference type="EMBL" id="KAK0586843.1"/>
    </source>
</evidence>
<reference evidence="3" key="1">
    <citation type="journal article" date="2022" name="Plant J.">
        <title>Strategies of tolerance reflected in two North American maple genomes.</title>
        <authorList>
            <person name="McEvoy S.L."/>
            <person name="Sezen U.U."/>
            <person name="Trouern-Trend A."/>
            <person name="McMahon S.M."/>
            <person name="Schaberg P.G."/>
            <person name="Yang J."/>
            <person name="Wegrzyn J.L."/>
            <person name="Swenson N.G."/>
        </authorList>
    </citation>
    <scope>NUCLEOTIDE SEQUENCE</scope>
    <source>
        <strain evidence="3">NS2018</strain>
    </source>
</reference>
<proteinExistence type="predicted"/>
<keyword evidence="2" id="KW-0472">Membrane</keyword>
<sequence>MGGFGVRWGGGKIVGFGVGDRIWIYGFVVGLMMMMMVTMLVNKEQTVVVDVGVGVRKIWRFPGGEEMGSIYFSLDGLGKSVAVTNGKGWKIKGKGRWVRKVKQKYDPTQNGKLTIEKSGIGNSTGGDVNSSSSSSVSLKGHKGHRQFLYGECSSKNQKHVTSSCGGSSDKERQSMDVIKDSGSTTYKSEGTKIGCLEKRGSKCNNDVGKKCISESLGCSKSIRVFGSQDGSSGGVAVSGDQVVFINFDKDKGVLGSGLSSVGNGPAIDLFVDLGDLEPFFRNGKAGASIARRKDDGKG</sequence>
<dbReference type="EMBL" id="JAUESC010000382">
    <property type="protein sequence ID" value="KAK0586843.1"/>
    <property type="molecule type" value="Genomic_DNA"/>
</dbReference>
<protein>
    <submittedName>
        <fullName evidence="3">Uncharacterized protein</fullName>
    </submittedName>
</protein>
<feature type="transmembrane region" description="Helical" evidence="2">
    <location>
        <begin position="22"/>
        <end position="41"/>
    </location>
</feature>
<gene>
    <name evidence="3" type="ORF">LWI29_013255</name>
</gene>
<dbReference type="AlphaFoldDB" id="A0AA39VQQ1"/>
<dbReference type="Proteomes" id="UP001168877">
    <property type="component" value="Unassembled WGS sequence"/>
</dbReference>
<evidence type="ECO:0000256" key="2">
    <source>
        <dbReference type="SAM" id="Phobius"/>
    </source>
</evidence>
<accession>A0AA39VQQ1</accession>
<keyword evidence="4" id="KW-1185">Reference proteome</keyword>
<evidence type="ECO:0000313" key="4">
    <source>
        <dbReference type="Proteomes" id="UP001168877"/>
    </source>
</evidence>
<evidence type="ECO:0000256" key="1">
    <source>
        <dbReference type="SAM" id="MobiDB-lite"/>
    </source>
</evidence>
<comment type="caution">
    <text evidence="3">The sequence shown here is derived from an EMBL/GenBank/DDBJ whole genome shotgun (WGS) entry which is preliminary data.</text>
</comment>